<dbReference type="GO" id="GO:0098552">
    <property type="term" value="C:side of membrane"/>
    <property type="evidence" value="ECO:0007669"/>
    <property type="project" value="UniProtKB-ARBA"/>
</dbReference>
<evidence type="ECO:0000256" key="5">
    <source>
        <dbReference type="ARBA" id="ARBA00022989"/>
    </source>
</evidence>
<dbReference type="Pfam" id="PF01145">
    <property type="entry name" value="Band_7"/>
    <property type="match status" value="1"/>
</dbReference>
<sequence length="309" mass="34186">MVPLSVALLGVFLLIIVIVIATGVRVVPQAHAYVVERLGGYLTTWQVGLHFMIPIIDRIERRISMKEQVVDFDPQAVITRDNVTMEVDTVVFFQITDAKAFCYGVQNPLSAIENLTATTLRNVIGDLELDESLTSRDIINTRIRAVLDEATDPWGIKINRVELKDIKPPKGIQEAMEKQMRAEREKREAILRSEAEKASAILTAEGQKQKKILEAEADKEASIRRAEGDKEASIRRAEGEAAAILSVQQATAEGLRMINEATPSEAALKLRAFETFEKVADGQATKIIIPSEIQNLAGITSAITEITRK</sequence>
<name>A0A968GCZ4_9SPIO</name>
<feature type="transmembrane region" description="Helical" evidence="7">
    <location>
        <begin position="7"/>
        <end position="26"/>
    </location>
</feature>
<feature type="transmembrane region" description="Helical" evidence="7">
    <location>
        <begin position="38"/>
        <end position="56"/>
    </location>
</feature>
<dbReference type="InterPro" id="IPR036013">
    <property type="entry name" value="Band_7/SPFH_dom_sf"/>
</dbReference>
<organism evidence="9 10">
    <name type="scientific">Entomospira nematocerorum</name>
    <dbReference type="NCBI Taxonomy" id="2719987"/>
    <lineage>
        <taxon>Bacteria</taxon>
        <taxon>Pseudomonadati</taxon>
        <taxon>Spirochaetota</taxon>
        <taxon>Spirochaetia</taxon>
        <taxon>Spirochaetales</taxon>
        <taxon>Spirochaetaceae</taxon>
        <taxon>Entomospira</taxon>
    </lineage>
</organism>
<dbReference type="RefSeq" id="WP_167703945.1">
    <property type="nucleotide sequence ID" value="NZ_CP118168.1"/>
</dbReference>
<evidence type="ECO:0000256" key="4">
    <source>
        <dbReference type="ARBA" id="ARBA00022692"/>
    </source>
</evidence>
<keyword evidence="6 7" id="KW-0472">Membrane</keyword>
<dbReference type="SUPFAM" id="SSF117892">
    <property type="entry name" value="Band 7/SPFH domain"/>
    <property type="match status" value="1"/>
</dbReference>
<dbReference type="SMART" id="SM00244">
    <property type="entry name" value="PHB"/>
    <property type="match status" value="1"/>
</dbReference>
<proteinExistence type="inferred from homology"/>
<dbReference type="InterPro" id="IPR050710">
    <property type="entry name" value="Band7/mec-2_domain"/>
</dbReference>
<accession>A0A968GCZ4</accession>
<evidence type="ECO:0000259" key="8">
    <source>
        <dbReference type="SMART" id="SM00244"/>
    </source>
</evidence>
<dbReference type="CDD" id="cd08829">
    <property type="entry name" value="SPFH_paraslipin"/>
    <property type="match status" value="1"/>
</dbReference>
<keyword evidence="5 7" id="KW-1133">Transmembrane helix</keyword>
<comment type="subcellular location">
    <subcellularLocation>
        <location evidence="1">Membrane</location>
        <topology evidence="1">Single-pass membrane protein</topology>
    </subcellularLocation>
</comment>
<dbReference type="InterPro" id="IPR001107">
    <property type="entry name" value="Band_7"/>
</dbReference>
<dbReference type="PROSITE" id="PS01270">
    <property type="entry name" value="BAND_7"/>
    <property type="match status" value="1"/>
</dbReference>
<dbReference type="InterPro" id="IPR018080">
    <property type="entry name" value="Band_7/stomatin-like_CS"/>
</dbReference>
<evidence type="ECO:0000256" key="7">
    <source>
        <dbReference type="SAM" id="Phobius"/>
    </source>
</evidence>
<evidence type="ECO:0000313" key="9">
    <source>
        <dbReference type="EMBL" id="NIZ47519.1"/>
    </source>
</evidence>
<dbReference type="Proteomes" id="UP000752013">
    <property type="component" value="Unassembled WGS sequence"/>
</dbReference>
<evidence type="ECO:0000313" key="10">
    <source>
        <dbReference type="Proteomes" id="UP000752013"/>
    </source>
</evidence>
<dbReference type="InterPro" id="IPR001972">
    <property type="entry name" value="Stomatin_HflK_fam"/>
</dbReference>
<gene>
    <name evidence="9" type="ORF">HCT46_06295</name>
</gene>
<dbReference type="PRINTS" id="PR00721">
    <property type="entry name" value="STOMATIN"/>
</dbReference>
<comment type="caution">
    <text evidence="9">The sequence shown here is derived from an EMBL/GenBank/DDBJ whole genome shotgun (WGS) entry which is preliminary data.</text>
</comment>
<evidence type="ECO:0000256" key="3">
    <source>
        <dbReference type="ARBA" id="ARBA00017055"/>
    </source>
</evidence>
<reference evidence="9" key="1">
    <citation type="submission" date="2020-03" db="EMBL/GenBank/DDBJ databases">
        <title>Spirochaetal bacteria isolated from arthropods constitute a novel genus Entomospira genus novum within the order Spirochaetales.</title>
        <authorList>
            <person name="Grana-Miraglia L."/>
            <person name="Sikutova S."/>
            <person name="Fingerle V."/>
            <person name="Sing A."/>
            <person name="Castillo-Ramirez S."/>
            <person name="Margos G."/>
            <person name="Rudolf I."/>
        </authorList>
    </citation>
    <scope>NUCLEOTIDE SEQUENCE</scope>
    <source>
        <strain evidence="9">BR208</strain>
    </source>
</reference>
<dbReference type="Gene3D" id="3.30.479.30">
    <property type="entry name" value="Band 7 domain"/>
    <property type="match status" value="1"/>
</dbReference>
<evidence type="ECO:0000256" key="2">
    <source>
        <dbReference type="ARBA" id="ARBA00008164"/>
    </source>
</evidence>
<comment type="similarity">
    <text evidence="2">Belongs to the band 7/mec-2 family.</text>
</comment>
<dbReference type="PANTHER" id="PTHR43327:SF10">
    <property type="entry name" value="STOMATIN-LIKE PROTEIN 2, MITOCHONDRIAL"/>
    <property type="match status" value="1"/>
</dbReference>
<keyword evidence="10" id="KW-1185">Reference proteome</keyword>
<feature type="domain" description="Band 7" evidence="8">
    <location>
        <begin position="22"/>
        <end position="180"/>
    </location>
</feature>
<dbReference type="AlphaFoldDB" id="A0A968GCZ4"/>
<dbReference type="EMBL" id="JAATLK010000001">
    <property type="protein sequence ID" value="NIZ47519.1"/>
    <property type="molecule type" value="Genomic_DNA"/>
</dbReference>
<evidence type="ECO:0000256" key="6">
    <source>
        <dbReference type="ARBA" id="ARBA00023136"/>
    </source>
</evidence>
<keyword evidence="4 7" id="KW-0812">Transmembrane</keyword>
<protein>
    <recommendedName>
        <fullName evidence="3">Protein QmcA</fullName>
    </recommendedName>
</protein>
<dbReference type="GO" id="GO:0005886">
    <property type="term" value="C:plasma membrane"/>
    <property type="evidence" value="ECO:0007669"/>
    <property type="project" value="UniProtKB-ARBA"/>
</dbReference>
<evidence type="ECO:0000256" key="1">
    <source>
        <dbReference type="ARBA" id="ARBA00004167"/>
    </source>
</evidence>
<dbReference type="FunFam" id="3.30.479.30:FF:000004">
    <property type="entry name" value="Putative membrane protease family, stomatin"/>
    <property type="match status" value="1"/>
</dbReference>
<dbReference type="PANTHER" id="PTHR43327">
    <property type="entry name" value="STOMATIN-LIKE PROTEIN 2, MITOCHONDRIAL"/>
    <property type="match status" value="1"/>
</dbReference>